<evidence type="ECO:0008006" key="3">
    <source>
        <dbReference type="Google" id="ProtNLM"/>
    </source>
</evidence>
<accession>A0A9W8XST0</accession>
<dbReference type="RefSeq" id="XP_056075326.1">
    <property type="nucleotide sequence ID" value="XM_056211853.1"/>
</dbReference>
<sequence length="260" mass="29064">MAGPSNKSDEILAALRDFTQYYPDDKAGIIMTAELTQLGAIDIWLMFLFYDGPSPPAGVFDNFTRIAHVSDNTKTRSYSELLTFNNFGVIKTEIYTIATEMIPLPSVEVGADFLGAIYDNWRNTTESVIDAAGVIGSIAFQPIPKRLARKAKEAGGDMLDLDDDIDRIILEFDLSWLSTLDSERMDVATQQFYSGSRNLVEQYQASGKLPAEAYLPLFANDAYYRQDYFGRLRTADFARTVRDAYDPSGFFASRTGGWKP</sequence>
<name>A0A9W8XST0_9PLEO</name>
<proteinExistence type="predicted"/>
<dbReference type="OrthoDB" id="2151789at2759"/>
<gene>
    <name evidence="1" type="ORF">N0V89_003050</name>
</gene>
<protein>
    <recommendedName>
        <fullName evidence="3">Berberine/berberine-like domain-containing protein</fullName>
    </recommendedName>
</protein>
<dbReference type="AlphaFoldDB" id="A0A9W8XST0"/>
<keyword evidence="2" id="KW-1185">Reference proteome</keyword>
<evidence type="ECO:0000313" key="2">
    <source>
        <dbReference type="Proteomes" id="UP001140513"/>
    </source>
</evidence>
<evidence type="ECO:0000313" key="1">
    <source>
        <dbReference type="EMBL" id="KAJ4358467.1"/>
    </source>
</evidence>
<organism evidence="1 2">
    <name type="scientific">Didymosphaeria variabile</name>
    <dbReference type="NCBI Taxonomy" id="1932322"/>
    <lineage>
        <taxon>Eukaryota</taxon>
        <taxon>Fungi</taxon>
        <taxon>Dikarya</taxon>
        <taxon>Ascomycota</taxon>
        <taxon>Pezizomycotina</taxon>
        <taxon>Dothideomycetes</taxon>
        <taxon>Pleosporomycetidae</taxon>
        <taxon>Pleosporales</taxon>
        <taxon>Massarineae</taxon>
        <taxon>Didymosphaeriaceae</taxon>
        <taxon>Didymosphaeria</taxon>
    </lineage>
</organism>
<reference evidence="1" key="1">
    <citation type="submission" date="2022-10" db="EMBL/GenBank/DDBJ databases">
        <title>Tapping the CABI collections for fungal endophytes: first genome assemblies for Collariella, Neodidymelliopsis, Ascochyta clinopodiicola, Didymella pomorum, Didymosphaeria variabile, Neocosmospora piperis and Neocucurbitaria cava.</title>
        <authorList>
            <person name="Hill R."/>
        </authorList>
    </citation>
    <scope>NUCLEOTIDE SEQUENCE</scope>
    <source>
        <strain evidence="1">IMI 356815</strain>
    </source>
</reference>
<dbReference type="Proteomes" id="UP001140513">
    <property type="component" value="Unassembled WGS sequence"/>
</dbReference>
<dbReference type="GeneID" id="80906580"/>
<comment type="caution">
    <text evidence="1">The sequence shown here is derived from an EMBL/GenBank/DDBJ whole genome shotgun (WGS) entry which is preliminary data.</text>
</comment>
<dbReference type="EMBL" id="JAPEUX010000002">
    <property type="protein sequence ID" value="KAJ4358467.1"/>
    <property type="molecule type" value="Genomic_DNA"/>
</dbReference>